<organism evidence="6 7">
    <name type="scientific">Porphyromonas asaccharolytica (strain ATCC 25260 / DSM 20707 / BCRC 10618 / CCUG 7834 / JCM 6326 / LMG 13178 / VPI 4198 / B440)</name>
    <name type="common">Bacteroides asaccharolyticus</name>
    <dbReference type="NCBI Taxonomy" id="879243"/>
    <lineage>
        <taxon>Bacteria</taxon>
        <taxon>Pseudomonadati</taxon>
        <taxon>Bacteroidota</taxon>
        <taxon>Bacteroidia</taxon>
        <taxon>Bacteroidales</taxon>
        <taxon>Porphyromonadaceae</taxon>
        <taxon>Porphyromonas</taxon>
    </lineage>
</organism>
<dbReference type="PANTHER" id="PTHR30580">
    <property type="entry name" value="PRIMOSOMAL PROTEIN N"/>
    <property type="match status" value="1"/>
</dbReference>
<evidence type="ECO:0000256" key="2">
    <source>
        <dbReference type="ARBA" id="ARBA00022840"/>
    </source>
</evidence>
<keyword evidence="3" id="KW-0238">DNA-binding</keyword>
<dbReference type="GO" id="GO:0003677">
    <property type="term" value="F:DNA binding"/>
    <property type="evidence" value="ECO:0007669"/>
    <property type="project" value="UniProtKB-KW"/>
</dbReference>
<dbReference type="GO" id="GO:0043138">
    <property type="term" value="F:3'-5' DNA helicase activity"/>
    <property type="evidence" value="ECO:0007669"/>
    <property type="project" value="TreeGrafter"/>
</dbReference>
<dbReference type="InterPro" id="IPR040498">
    <property type="entry name" value="PriA_CRR"/>
</dbReference>
<dbReference type="KEGG" id="pah:Poras_1175"/>
<dbReference type="PANTHER" id="PTHR30580:SF0">
    <property type="entry name" value="PRIMOSOMAL PROTEIN N"/>
    <property type="match status" value="1"/>
</dbReference>
<proteinExistence type="predicted"/>
<evidence type="ECO:0000259" key="5">
    <source>
        <dbReference type="Pfam" id="PF18319"/>
    </source>
</evidence>
<dbReference type="GO" id="GO:0006302">
    <property type="term" value="P:double-strand break repair"/>
    <property type="evidence" value="ECO:0007669"/>
    <property type="project" value="TreeGrafter"/>
</dbReference>
<feature type="domain" description="Primosomal protein N' 3' DNA-binding" evidence="4">
    <location>
        <begin position="4"/>
        <end position="102"/>
    </location>
</feature>
<dbReference type="Pfam" id="PF17764">
    <property type="entry name" value="PriA_3primeBD"/>
    <property type="match status" value="1"/>
</dbReference>
<dbReference type="Gene3D" id="3.40.1440.60">
    <property type="entry name" value="PriA, 3(prime) DNA-binding domain"/>
    <property type="match status" value="1"/>
</dbReference>
<keyword evidence="7" id="KW-1185">Reference proteome</keyword>
<keyword evidence="2" id="KW-0067">ATP-binding</keyword>
<dbReference type="STRING" id="879243.Poras_1175"/>
<evidence type="ECO:0000256" key="3">
    <source>
        <dbReference type="ARBA" id="ARBA00023125"/>
    </source>
</evidence>
<dbReference type="Proteomes" id="UP000006545">
    <property type="component" value="Chromosome"/>
</dbReference>
<dbReference type="EMBL" id="CP002689">
    <property type="protein sequence ID" value="AEE13117.1"/>
    <property type="molecule type" value="Genomic_DNA"/>
</dbReference>
<name>F4KLG9_PORAD</name>
<protein>
    <submittedName>
        <fullName evidence="6">Primosomal protein N</fullName>
    </submittedName>
</protein>
<gene>
    <name evidence="6" type="ordered locus">Poras_1175</name>
</gene>
<dbReference type="Pfam" id="PF18319">
    <property type="entry name" value="Zn_ribbon_PriA"/>
    <property type="match status" value="1"/>
</dbReference>
<dbReference type="GO" id="GO:0006310">
    <property type="term" value="P:DNA recombination"/>
    <property type="evidence" value="ECO:0007669"/>
    <property type="project" value="TreeGrafter"/>
</dbReference>
<evidence type="ECO:0000256" key="1">
    <source>
        <dbReference type="ARBA" id="ARBA00022741"/>
    </source>
</evidence>
<dbReference type="eggNOG" id="COG1198">
    <property type="taxonomic scope" value="Bacteria"/>
</dbReference>
<dbReference type="Gene3D" id="3.40.50.300">
    <property type="entry name" value="P-loop containing nucleotide triphosphate hydrolases"/>
    <property type="match status" value="1"/>
</dbReference>
<evidence type="ECO:0000313" key="6">
    <source>
        <dbReference type="EMBL" id="AEE13117.1"/>
    </source>
</evidence>
<feature type="domain" description="PriA DNA helicase Cys-rich region (CRR)" evidence="5">
    <location>
        <begin position="564"/>
        <end position="588"/>
    </location>
</feature>
<dbReference type="GO" id="GO:0005524">
    <property type="term" value="F:ATP binding"/>
    <property type="evidence" value="ECO:0007669"/>
    <property type="project" value="UniProtKB-KW"/>
</dbReference>
<sequence length="867" mass="97749">MLARIILPLALEEEYTYRVPEALCEQARVGMRALVQFGSKRYYYAIISQLIEESDRPLGQLKSIIALPDREAIVTPREVDLWRWGASYYICSLGAWLTAAIPSSYLPSSETQVAWREPDETTEGDQATDYKATELSEAIRCELISMRGHQAKVSKLAKILGDRIYPEIDRLLHAGVLIGSESIPRYSRSVQVGSPAVQLAEELCSEEALSEVVESLSRAKAQRAMVELLIDLLYQHELPLDTPLLRETLVGRDSNKQATLRTLIKRGILRETATLFDPLIRPTTQSITSTDGDNGQSQLFESLIGEMTRPVLYQATSNEEQIEMVVSMVEQMLQRNPAAQVTIYVPQLFLFDQSLLYSALQQLARSSRERRLATPFDLVLYSSSTTDAERMALRARLLGLTHRERGLIVLTSRMGSLLPLSRCDLVIVTDEESSRYKQSEPAPRYHARDLTVVACKNSQTPLLLTTVAPSAEALYNVERGYYHSLNQLDTQTTATPRTPRPFELIDLSLQRKQGKLPWGQMLSIELRKALLDQCQAGRKSILLLNRRGYAPHLVCRHCQKTLQCPNCDVGLVYHKSTQSVSCSYCGFTASAPRICPHCHQSDQVPLDKTEVAIDNSRGAFSIQGYGVERIAEELTLFIPPEIPILELSASQYYNKEAQQQMRQLIRSDEPAILVGTSSLIYLDAIRNVGLIGLANLDQLIVGDDFRANERAYAALRRFGSNYPTAQLYIQSYQTDTPLLDSLQGGATAEPYGIGELAEREYLHFPPYVRLIYVYVRGASEGDVCYTAAALSRTMQTEPFHSLWQASEPNAPYVSWVRMRHIRYICMKIRPSTPWREVRRQISHIISTIQKSALQARRVQIYCDVDPL</sequence>
<accession>F4KLG9</accession>
<evidence type="ECO:0000259" key="4">
    <source>
        <dbReference type="Pfam" id="PF17764"/>
    </source>
</evidence>
<dbReference type="InterPro" id="IPR041222">
    <property type="entry name" value="PriA_3primeBD"/>
</dbReference>
<dbReference type="InterPro" id="IPR027417">
    <property type="entry name" value="P-loop_NTPase"/>
</dbReference>
<dbReference type="HOGENOM" id="CLU_013353_1_1_10"/>
<dbReference type="AlphaFoldDB" id="F4KLG9"/>
<dbReference type="GO" id="GO:0006270">
    <property type="term" value="P:DNA replication initiation"/>
    <property type="evidence" value="ECO:0007669"/>
    <property type="project" value="TreeGrafter"/>
</dbReference>
<dbReference type="RefSeq" id="WP_013760555.1">
    <property type="nucleotide sequence ID" value="NC_015501.1"/>
</dbReference>
<reference evidence="7" key="1">
    <citation type="submission" date="2011-04" db="EMBL/GenBank/DDBJ databases">
        <title>The complete genome of Porphyromonas asaccharolytica DSM 20707.</title>
        <authorList>
            <person name="Lucas S."/>
            <person name="Han J."/>
            <person name="Lapidus A."/>
            <person name="Bruce D."/>
            <person name="Goodwin L."/>
            <person name="Pitluck S."/>
            <person name="Peters L."/>
            <person name="Kyrpides N."/>
            <person name="Mavromatis K."/>
            <person name="Ivanova N."/>
            <person name="Ovchinnikova G."/>
            <person name="Pagani I."/>
            <person name="Lu M."/>
            <person name="Detter J.C."/>
            <person name="Tapia R."/>
            <person name="Han C."/>
            <person name="Land M."/>
            <person name="Hauser L."/>
            <person name="Markowitz V."/>
            <person name="Cheng J.-F."/>
            <person name="Hugenholtz P."/>
            <person name="Woyke T."/>
            <person name="Wu D."/>
            <person name="Gronow S."/>
            <person name="Wellnitz S."/>
            <person name="Brambilla E."/>
            <person name="Klenk H.-P."/>
            <person name="Eisen J.A."/>
        </authorList>
    </citation>
    <scope>NUCLEOTIDE SEQUENCE [LARGE SCALE GENOMIC DNA]</scope>
    <source>
        <strain evidence="7">ATCC 25260 / DSM 20707 / VPI 4198</strain>
    </source>
</reference>
<dbReference type="InterPro" id="IPR042115">
    <property type="entry name" value="PriA_3primeBD_sf"/>
</dbReference>
<keyword evidence="1" id="KW-0547">Nucleotide-binding</keyword>
<evidence type="ECO:0000313" key="7">
    <source>
        <dbReference type="Proteomes" id="UP000006545"/>
    </source>
</evidence>
<dbReference type="OrthoDB" id="9759544at2"/>